<reference evidence="6 7" key="1">
    <citation type="submission" date="2013-11" db="EMBL/GenBank/DDBJ databases">
        <title>Genome sequencing of Stegodyphus mimosarum.</title>
        <authorList>
            <person name="Bechsgaard J."/>
        </authorList>
    </citation>
    <scope>NUCLEOTIDE SEQUENCE [LARGE SCALE GENOMIC DNA]</scope>
</reference>
<dbReference type="PRINTS" id="PR00360">
    <property type="entry name" value="C2DOMAIN"/>
</dbReference>
<dbReference type="SMART" id="SM00325">
    <property type="entry name" value="RhoGEF"/>
    <property type="match status" value="1"/>
</dbReference>
<dbReference type="AlphaFoldDB" id="A0A087TYP5"/>
<name>A0A087TYP5_STEMI</name>
<dbReference type="GO" id="GO:0035025">
    <property type="term" value="P:positive regulation of Rho protein signal transduction"/>
    <property type="evidence" value="ECO:0007669"/>
    <property type="project" value="TreeGrafter"/>
</dbReference>
<feature type="domain" description="PH" evidence="3">
    <location>
        <begin position="163"/>
        <end position="273"/>
    </location>
</feature>
<dbReference type="PROSITE" id="PS50003">
    <property type="entry name" value="PH_DOMAIN"/>
    <property type="match status" value="1"/>
</dbReference>
<dbReference type="Pfam" id="PF00621">
    <property type="entry name" value="RhoGEF"/>
    <property type="match status" value="1"/>
</dbReference>
<feature type="non-terminal residue" evidence="6">
    <location>
        <position position="409"/>
    </location>
</feature>
<dbReference type="InterPro" id="IPR035892">
    <property type="entry name" value="C2_domain_sf"/>
</dbReference>
<evidence type="ECO:0000259" key="4">
    <source>
        <dbReference type="PROSITE" id="PS50004"/>
    </source>
</evidence>
<dbReference type="SUPFAM" id="SSF49562">
    <property type="entry name" value="C2 domain (Calcium/lipid-binding domain, CaLB)"/>
    <property type="match status" value="1"/>
</dbReference>
<keyword evidence="2" id="KW-0963">Cytoplasm</keyword>
<dbReference type="InterPro" id="IPR011993">
    <property type="entry name" value="PH-like_dom_sf"/>
</dbReference>
<dbReference type="Pfam" id="PF16652">
    <property type="entry name" value="PH_13"/>
    <property type="match status" value="1"/>
</dbReference>
<dbReference type="Gene3D" id="2.30.29.30">
    <property type="entry name" value="Pleckstrin-homology domain (PH domain)/Phosphotyrosine-binding domain (PTB)"/>
    <property type="match status" value="1"/>
</dbReference>
<dbReference type="Pfam" id="PF00168">
    <property type="entry name" value="C2"/>
    <property type="match status" value="1"/>
</dbReference>
<dbReference type="Proteomes" id="UP000054359">
    <property type="component" value="Unassembled WGS sequence"/>
</dbReference>
<dbReference type="PROSITE" id="PS50004">
    <property type="entry name" value="C2"/>
    <property type="match status" value="1"/>
</dbReference>
<dbReference type="SMART" id="SM00239">
    <property type="entry name" value="C2"/>
    <property type="match status" value="1"/>
</dbReference>
<feature type="domain" description="DH" evidence="5">
    <location>
        <begin position="1"/>
        <end position="124"/>
    </location>
</feature>
<sequence length="409" mass="47373">MRVRRRMSANNIIQKIGDLLCENLPHFTPYIRFCSCQLNAAALIQNKSDNCPKFKEVTKQCTMDPRTKGMPLSSFLLKPMQRITKYPLLIQKVHEYTSEEHPDHSYLKEALNLAQELCNQVNEGVRERENSDRLEWIQNHVLCEGLAEQITFNSLTNSLGQRKLLHAGILYKVKSNKELLAFLFNDFLLLTQPLKELGRITNVFTSEKAMNCHYKMYKQPIFLNKVAVKSTDSENNQDDTFFLCYSNTERIHFRSTSITERQLWVKKIELAAKNYCEIEKKNLNRQKTIRAQAIQGVGRLLIVVVEGINLKACSNGQSNPYCEVSMGSQEHKTKVIPNTLNPRWNESMQFVVKNLHEDVLCISVFDRDLFSPNEFLGRTEIKLSDIYKETRETHEPVVRSLTLYEVETG</sequence>
<dbReference type="GO" id="GO:0005737">
    <property type="term" value="C:cytoplasm"/>
    <property type="evidence" value="ECO:0007669"/>
    <property type="project" value="UniProtKB-SubCell"/>
</dbReference>
<dbReference type="InterPro" id="IPR001849">
    <property type="entry name" value="PH_domain"/>
</dbReference>
<dbReference type="SUPFAM" id="SSF50729">
    <property type="entry name" value="PH domain-like"/>
    <property type="match status" value="1"/>
</dbReference>
<evidence type="ECO:0000256" key="2">
    <source>
        <dbReference type="ARBA" id="ARBA00022490"/>
    </source>
</evidence>
<dbReference type="CDD" id="cd00160">
    <property type="entry name" value="RhoGEF"/>
    <property type="match status" value="1"/>
</dbReference>
<dbReference type="EMBL" id="KK117351">
    <property type="protein sequence ID" value="KFM70234.1"/>
    <property type="molecule type" value="Genomic_DNA"/>
</dbReference>
<protein>
    <submittedName>
        <fullName evidence="6">Intersectin-1</fullName>
    </submittedName>
</protein>
<dbReference type="InterPro" id="IPR051480">
    <property type="entry name" value="Endocytic_GEF_Adapter"/>
</dbReference>
<dbReference type="PROSITE" id="PS50010">
    <property type="entry name" value="DH_2"/>
    <property type="match status" value="1"/>
</dbReference>
<evidence type="ECO:0000313" key="7">
    <source>
        <dbReference type="Proteomes" id="UP000054359"/>
    </source>
</evidence>
<evidence type="ECO:0000313" key="6">
    <source>
        <dbReference type="EMBL" id="KFM70234.1"/>
    </source>
</evidence>
<dbReference type="OMA" id="EMSVIFV"/>
<evidence type="ECO:0000259" key="5">
    <source>
        <dbReference type="PROSITE" id="PS50010"/>
    </source>
</evidence>
<evidence type="ECO:0000256" key="1">
    <source>
        <dbReference type="ARBA" id="ARBA00004496"/>
    </source>
</evidence>
<dbReference type="PANTHER" id="PTHR46006:SF6">
    <property type="entry name" value="INTERSECTIN-2 ISOFORM X1"/>
    <property type="match status" value="1"/>
</dbReference>
<dbReference type="GO" id="GO:0005085">
    <property type="term" value="F:guanyl-nucleotide exchange factor activity"/>
    <property type="evidence" value="ECO:0007669"/>
    <property type="project" value="InterPro"/>
</dbReference>
<dbReference type="InterPro" id="IPR000008">
    <property type="entry name" value="C2_dom"/>
</dbReference>
<accession>A0A087TYP5</accession>
<dbReference type="PANTHER" id="PTHR46006">
    <property type="entry name" value="RHO GUANINE NUCLEOTIDE EXCHANGE FACTOR AT 64C, ISOFORM A"/>
    <property type="match status" value="1"/>
</dbReference>
<gene>
    <name evidence="6" type="ORF">X975_27217</name>
</gene>
<dbReference type="SUPFAM" id="SSF48065">
    <property type="entry name" value="DBL homology domain (DH-domain)"/>
    <property type="match status" value="1"/>
</dbReference>
<comment type="subcellular location">
    <subcellularLocation>
        <location evidence="1">Cytoplasm</location>
    </subcellularLocation>
</comment>
<proteinExistence type="predicted"/>
<dbReference type="Gene3D" id="1.20.900.10">
    <property type="entry name" value="Dbl homology (DH) domain"/>
    <property type="match status" value="1"/>
</dbReference>
<keyword evidence="7" id="KW-1185">Reference proteome</keyword>
<feature type="domain" description="C2" evidence="4">
    <location>
        <begin position="281"/>
        <end position="397"/>
    </location>
</feature>
<dbReference type="OrthoDB" id="207120at2759"/>
<evidence type="ECO:0000259" key="3">
    <source>
        <dbReference type="PROSITE" id="PS50003"/>
    </source>
</evidence>
<dbReference type="Gene3D" id="2.60.40.150">
    <property type="entry name" value="C2 domain"/>
    <property type="match status" value="1"/>
</dbReference>
<dbReference type="STRING" id="407821.A0A087TYP5"/>
<organism evidence="6 7">
    <name type="scientific">Stegodyphus mimosarum</name>
    <name type="common">African social velvet spider</name>
    <dbReference type="NCBI Taxonomy" id="407821"/>
    <lineage>
        <taxon>Eukaryota</taxon>
        <taxon>Metazoa</taxon>
        <taxon>Ecdysozoa</taxon>
        <taxon>Arthropoda</taxon>
        <taxon>Chelicerata</taxon>
        <taxon>Arachnida</taxon>
        <taxon>Araneae</taxon>
        <taxon>Araneomorphae</taxon>
        <taxon>Entelegynae</taxon>
        <taxon>Eresoidea</taxon>
        <taxon>Eresidae</taxon>
        <taxon>Stegodyphus</taxon>
    </lineage>
</organism>
<dbReference type="InterPro" id="IPR000219">
    <property type="entry name" value="DH_dom"/>
</dbReference>
<dbReference type="SMART" id="SM00233">
    <property type="entry name" value="PH"/>
    <property type="match status" value="1"/>
</dbReference>
<dbReference type="InterPro" id="IPR035899">
    <property type="entry name" value="DBL_dom_sf"/>
</dbReference>